<gene>
    <name evidence="1" type="ORF">HNP46_004359</name>
</gene>
<evidence type="ECO:0000313" key="2">
    <source>
        <dbReference type="Proteomes" id="UP000566995"/>
    </source>
</evidence>
<reference evidence="1 2" key="1">
    <citation type="submission" date="2020-08" db="EMBL/GenBank/DDBJ databases">
        <title>Functional genomics of gut bacteria from endangered species of beetles.</title>
        <authorList>
            <person name="Carlos-Shanley C."/>
        </authorList>
    </citation>
    <scope>NUCLEOTIDE SEQUENCE [LARGE SCALE GENOMIC DNA]</scope>
    <source>
        <strain evidence="1 2">S00179</strain>
    </source>
</reference>
<name>A0A7W7KMB3_PSENT</name>
<protein>
    <submittedName>
        <fullName evidence="1">Uncharacterized protein</fullName>
    </submittedName>
</protein>
<organism evidence="1 2">
    <name type="scientific">Pseudomonas nitroreducens</name>
    <dbReference type="NCBI Taxonomy" id="46680"/>
    <lineage>
        <taxon>Bacteria</taxon>
        <taxon>Pseudomonadati</taxon>
        <taxon>Pseudomonadota</taxon>
        <taxon>Gammaproteobacteria</taxon>
        <taxon>Pseudomonadales</taxon>
        <taxon>Pseudomonadaceae</taxon>
        <taxon>Pseudomonas</taxon>
    </lineage>
</organism>
<sequence>MISNPPDLKDDSINGCVIWTATNNNPGPLEIEVCVASGTRVFTVVPPGGFMRIIAANKDDVNLRHREARVPGEDSISQWMREQLDRRRPEVQ</sequence>
<evidence type="ECO:0000313" key="1">
    <source>
        <dbReference type="EMBL" id="MBB4865465.1"/>
    </source>
</evidence>
<proteinExistence type="predicted"/>
<accession>A0A7W7KMB3</accession>
<dbReference type="RefSeq" id="WP_184592986.1">
    <property type="nucleotide sequence ID" value="NZ_JACHLI010000019.1"/>
</dbReference>
<dbReference type="Proteomes" id="UP000566995">
    <property type="component" value="Unassembled WGS sequence"/>
</dbReference>
<dbReference type="AlphaFoldDB" id="A0A7W7KMB3"/>
<dbReference type="EMBL" id="JACHLI010000019">
    <property type="protein sequence ID" value="MBB4865465.1"/>
    <property type="molecule type" value="Genomic_DNA"/>
</dbReference>
<comment type="caution">
    <text evidence="1">The sequence shown here is derived from an EMBL/GenBank/DDBJ whole genome shotgun (WGS) entry which is preliminary data.</text>
</comment>